<feature type="transmembrane region" description="Helical" evidence="1">
    <location>
        <begin position="66"/>
        <end position="88"/>
    </location>
</feature>
<gene>
    <name evidence="2" type="ORF">DFR30_2427</name>
</gene>
<comment type="caution">
    <text evidence="2">The sequence shown here is derived from an EMBL/GenBank/DDBJ whole genome shotgun (WGS) entry which is preliminary data.</text>
</comment>
<name>A0A4R1HPC7_9GAMM</name>
<accession>A0A4R1HPC7</accession>
<sequence>MNQRIILFLTLMLSGRAMTLAFIHRVGGGMPGDPPPAWLMPLVGDAVIGVTGLWVAYLILRKTGMWVWTVIIVWNSLAVWDALSAFAIQTTNPWPEFFMIKLMGSSMFFAASAMHVAIIVLACRPDMRKRLTGPVG</sequence>
<proteinExistence type="predicted"/>
<organism evidence="2 3">
    <name type="scientific">Thiogranum longum</name>
    <dbReference type="NCBI Taxonomy" id="1537524"/>
    <lineage>
        <taxon>Bacteria</taxon>
        <taxon>Pseudomonadati</taxon>
        <taxon>Pseudomonadota</taxon>
        <taxon>Gammaproteobacteria</taxon>
        <taxon>Chromatiales</taxon>
        <taxon>Ectothiorhodospiraceae</taxon>
        <taxon>Thiogranum</taxon>
    </lineage>
</organism>
<keyword evidence="1" id="KW-0472">Membrane</keyword>
<protein>
    <submittedName>
        <fullName evidence="2">Uncharacterized protein</fullName>
    </submittedName>
</protein>
<dbReference type="AlphaFoldDB" id="A0A4R1HPC7"/>
<dbReference type="RefSeq" id="WP_132973533.1">
    <property type="nucleotide sequence ID" value="NZ_SMFX01000001.1"/>
</dbReference>
<evidence type="ECO:0000256" key="1">
    <source>
        <dbReference type="SAM" id="Phobius"/>
    </source>
</evidence>
<reference evidence="2 3" key="1">
    <citation type="submission" date="2019-03" db="EMBL/GenBank/DDBJ databases">
        <title>Genomic Encyclopedia of Type Strains, Phase IV (KMG-IV): sequencing the most valuable type-strain genomes for metagenomic binning, comparative biology and taxonomic classification.</title>
        <authorList>
            <person name="Goeker M."/>
        </authorList>
    </citation>
    <scope>NUCLEOTIDE SEQUENCE [LARGE SCALE GENOMIC DNA]</scope>
    <source>
        <strain evidence="2 3">DSM 19610</strain>
    </source>
</reference>
<evidence type="ECO:0000313" key="3">
    <source>
        <dbReference type="Proteomes" id="UP000295707"/>
    </source>
</evidence>
<feature type="transmembrane region" description="Helical" evidence="1">
    <location>
        <begin position="100"/>
        <end position="123"/>
    </location>
</feature>
<evidence type="ECO:0000313" key="2">
    <source>
        <dbReference type="EMBL" id="TCK19132.1"/>
    </source>
</evidence>
<feature type="transmembrane region" description="Helical" evidence="1">
    <location>
        <begin position="37"/>
        <end position="59"/>
    </location>
</feature>
<keyword evidence="3" id="KW-1185">Reference proteome</keyword>
<dbReference type="EMBL" id="SMFX01000001">
    <property type="protein sequence ID" value="TCK19132.1"/>
    <property type="molecule type" value="Genomic_DNA"/>
</dbReference>
<keyword evidence="1" id="KW-0812">Transmembrane</keyword>
<keyword evidence="1" id="KW-1133">Transmembrane helix</keyword>
<dbReference type="Proteomes" id="UP000295707">
    <property type="component" value="Unassembled WGS sequence"/>
</dbReference>